<dbReference type="GO" id="GO:0015501">
    <property type="term" value="F:glutamate:sodium symporter activity"/>
    <property type="evidence" value="ECO:0007669"/>
    <property type="project" value="TreeGrafter"/>
</dbReference>
<keyword evidence="3 6" id="KW-0812">Transmembrane</keyword>
<dbReference type="Pfam" id="PF00375">
    <property type="entry name" value="SDF"/>
    <property type="match status" value="1"/>
</dbReference>
<dbReference type="AlphaFoldDB" id="A0AAV4GJM5"/>
<proteinExistence type="inferred from homology"/>
<evidence type="ECO:0000256" key="2">
    <source>
        <dbReference type="ARBA" id="ARBA00022448"/>
    </source>
</evidence>
<comment type="caution">
    <text evidence="7">The sequence shown here is derived from an EMBL/GenBank/DDBJ whole genome shotgun (WGS) entry which is preliminary data.</text>
</comment>
<evidence type="ECO:0000256" key="4">
    <source>
        <dbReference type="ARBA" id="ARBA00022989"/>
    </source>
</evidence>
<comment type="caution">
    <text evidence="6">Lacks conserved residue(s) required for the propagation of feature annotation.</text>
</comment>
<dbReference type="GO" id="GO:0015175">
    <property type="term" value="F:neutral L-amino acid transmembrane transporter activity"/>
    <property type="evidence" value="ECO:0007669"/>
    <property type="project" value="TreeGrafter"/>
</dbReference>
<comment type="subcellular location">
    <subcellularLocation>
        <location evidence="1 6">Membrane</location>
        <topology evidence="1 6">Multi-pass membrane protein</topology>
    </subcellularLocation>
</comment>
<dbReference type="PANTHER" id="PTHR11958:SF63">
    <property type="entry name" value="AMINO ACID TRANSPORTER"/>
    <property type="match status" value="1"/>
</dbReference>
<keyword evidence="4 6" id="KW-1133">Transmembrane helix</keyword>
<gene>
    <name evidence="7" type="ORF">ElyMa_000682400</name>
</gene>
<dbReference type="InterPro" id="IPR001991">
    <property type="entry name" value="Na-dicarboxylate_symporter"/>
</dbReference>
<evidence type="ECO:0000313" key="7">
    <source>
        <dbReference type="EMBL" id="GFR84876.1"/>
    </source>
</evidence>
<keyword evidence="6" id="KW-0769">Symport</keyword>
<dbReference type="Proteomes" id="UP000762676">
    <property type="component" value="Unassembled WGS sequence"/>
</dbReference>
<sequence>MCQSTSRLSQRRRWVQVKACCHTMMFLGILSSLAVPSVNSSSVVAIVIILESMGVPTTGAIGLIMAMEWLNDRLRTTSNCLSHMACTLTTWSLCKDSLAPVVEKPHEMEEKVSHL</sequence>
<dbReference type="EMBL" id="BMAT01001406">
    <property type="protein sequence ID" value="GFR84876.1"/>
    <property type="molecule type" value="Genomic_DNA"/>
</dbReference>
<evidence type="ECO:0000256" key="6">
    <source>
        <dbReference type="RuleBase" id="RU361216"/>
    </source>
</evidence>
<dbReference type="GO" id="GO:0005313">
    <property type="term" value="F:L-glutamate transmembrane transporter activity"/>
    <property type="evidence" value="ECO:0007669"/>
    <property type="project" value="TreeGrafter"/>
</dbReference>
<dbReference type="Gene3D" id="1.10.3860.10">
    <property type="entry name" value="Sodium:dicarboxylate symporter"/>
    <property type="match status" value="1"/>
</dbReference>
<name>A0AAV4GJM5_9GAST</name>
<protein>
    <recommendedName>
        <fullName evidence="6">Amino acid transporter</fullName>
    </recommendedName>
</protein>
<feature type="transmembrane region" description="Helical" evidence="6">
    <location>
        <begin position="44"/>
        <end position="66"/>
    </location>
</feature>
<keyword evidence="8" id="KW-1185">Reference proteome</keyword>
<evidence type="ECO:0000256" key="1">
    <source>
        <dbReference type="ARBA" id="ARBA00004141"/>
    </source>
</evidence>
<dbReference type="InterPro" id="IPR036458">
    <property type="entry name" value="Na:dicarbo_symporter_sf"/>
</dbReference>
<evidence type="ECO:0000256" key="5">
    <source>
        <dbReference type="ARBA" id="ARBA00023136"/>
    </source>
</evidence>
<organism evidence="7 8">
    <name type="scientific">Elysia marginata</name>
    <dbReference type="NCBI Taxonomy" id="1093978"/>
    <lineage>
        <taxon>Eukaryota</taxon>
        <taxon>Metazoa</taxon>
        <taxon>Spiralia</taxon>
        <taxon>Lophotrochozoa</taxon>
        <taxon>Mollusca</taxon>
        <taxon>Gastropoda</taxon>
        <taxon>Heterobranchia</taxon>
        <taxon>Euthyneura</taxon>
        <taxon>Panpulmonata</taxon>
        <taxon>Sacoglossa</taxon>
        <taxon>Placobranchoidea</taxon>
        <taxon>Plakobranchidae</taxon>
        <taxon>Elysia</taxon>
    </lineage>
</organism>
<dbReference type="SUPFAM" id="SSF118215">
    <property type="entry name" value="Proton glutamate symport protein"/>
    <property type="match status" value="1"/>
</dbReference>
<evidence type="ECO:0000313" key="8">
    <source>
        <dbReference type="Proteomes" id="UP000762676"/>
    </source>
</evidence>
<dbReference type="PANTHER" id="PTHR11958">
    <property type="entry name" value="SODIUM/DICARBOXYLATE SYMPORTER-RELATED"/>
    <property type="match status" value="1"/>
</dbReference>
<feature type="transmembrane region" description="Helical" evidence="6">
    <location>
        <begin position="20"/>
        <end position="38"/>
    </location>
</feature>
<comment type="similarity">
    <text evidence="6">Belongs to the dicarboxylate/amino acid:cation symporter (DAACS) (TC 2.A.23) family.</text>
</comment>
<keyword evidence="5 6" id="KW-0472">Membrane</keyword>
<dbReference type="InterPro" id="IPR050746">
    <property type="entry name" value="DAACS"/>
</dbReference>
<evidence type="ECO:0000256" key="3">
    <source>
        <dbReference type="ARBA" id="ARBA00022692"/>
    </source>
</evidence>
<dbReference type="GO" id="GO:0005886">
    <property type="term" value="C:plasma membrane"/>
    <property type="evidence" value="ECO:0007669"/>
    <property type="project" value="TreeGrafter"/>
</dbReference>
<keyword evidence="2 6" id="KW-0813">Transport</keyword>
<reference evidence="7 8" key="1">
    <citation type="journal article" date="2021" name="Elife">
        <title>Chloroplast acquisition without the gene transfer in kleptoplastic sea slugs, Plakobranchus ocellatus.</title>
        <authorList>
            <person name="Maeda T."/>
            <person name="Takahashi S."/>
            <person name="Yoshida T."/>
            <person name="Shimamura S."/>
            <person name="Takaki Y."/>
            <person name="Nagai Y."/>
            <person name="Toyoda A."/>
            <person name="Suzuki Y."/>
            <person name="Arimoto A."/>
            <person name="Ishii H."/>
            <person name="Satoh N."/>
            <person name="Nishiyama T."/>
            <person name="Hasebe M."/>
            <person name="Maruyama T."/>
            <person name="Minagawa J."/>
            <person name="Obokata J."/>
            <person name="Shigenobu S."/>
        </authorList>
    </citation>
    <scope>NUCLEOTIDE SEQUENCE [LARGE SCALE GENOMIC DNA]</scope>
</reference>
<accession>A0AAV4GJM5</accession>